<accession>A0ABT3MWC6</accession>
<dbReference type="Gene3D" id="3.90.226.10">
    <property type="entry name" value="2-enoyl-CoA Hydratase, Chain A, domain 1"/>
    <property type="match status" value="1"/>
</dbReference>
<protein>
    <recommendedName>
        <fullName evidence="3">Alpha/beta hydrolase</fullName>
    </recommendedName>
</protein>
<evidence type="ECO:0000313" key="1">
    <source>
        <dbReference type="EMBL" id="MCW7553684.1"/>
    </source>
</evidence>
<dbReference type="EMBL" id="JAPFCC010000001">
    <property type="protein sequence ID" value="MCW7553684.1"/>
    <property type="molecule type" value="Genomic_DNA"/>
</dbReference>
<organism evidence="1 2">
    <name type="scientific">Endozoicomonas gorgoniicola</name>
    <dbReference type="NCBI Taxonomy" id="1234144"/>
    <lineage>
        <taxon>Bacteria</taxon>
        <taxon>Pseudomonadati</taxon>
        <taxon>Pseudomonadota</taxon>
        <taxon>Gammaproteobacteria</taxon>
        <taxon>Oceanospirillales</taxon>
        <taxon>Endozoicomonadaceae</taxon>
        <taxon>Endozoicomonas</taxon>
    </lineage>
</organism>
<dbReference type="SUPFAM" id="SSF52096">
    <property type="entry name" value="ClpP/crotonase"/>
    <property type="match status" value="1"/>
</dbReference>
<dbReference type="RefSeq" id="WP_262568501.1">
    <property type="nucleotide sequence ID" value="NZ_JAPFCC010000001.1"/>
</dbReference>
<keyword evidence="2" id="KW-1185">Reference proteome</keyword>
<name>A0ABT3MWC6_9GAMM</name>
<sequence length="187" mass="20929">MKKLIIFALSLALFGCNNLRDYEPVTFTVSDDTLIMNGVIDSNVKSKLQKALNASPKITSIVMENVEGSVDDEANLEAARLVRNHKLNTVIPSNGLVASGGTDFFLSGTNRTAQKGAKIGVHSWAGEGIEDPVKLPRNHIEHQKYLRYYKEMGIPDEFYWYTLESAPSNDMHWMTSSEIKKYNITTE</sequence>
<gene>
    <name evidence="1" type="ORF">NX722_13805</name>
</gene>
<reference evidence="1 2" key="1">
    <citation type="submission" date="2022-10" db="EMBL/GenBank/DDBJ databases">
        <title>High-quality genome sequences of two octocoral-associated bacteria, Endozoicomonas euniceicola EF212 and Endozoicomonas gorgoniicola PS125.</title>
        <authorList>
            <person name="Chiou Y.-J."/>
            <person name="Chen Y.-H."/>
        </authorList>
    </citation>
    <scope>NUCLEOTIDE SEQUENCE [LARGE SCALE GENOMIC DNA]</scope>
    <source>
        <strain evidence="1 2">PS125</strain>
    </source>
</reference>
<evidence type="ECO:0000313" key="2">
    <source>
        <dbReference type="Proteomes" id="UP001209854"/>
    </source>
</evidence>
<comment type="caution">
    <text evidence="1">The sequence shown here is derived from an EMBL/GenBank/DDBJ whole genome shotgun (WGS) entry which is preliminary data.</text>
</comment>
<proteinExistence type="predicted"/>
<dbReference type="PROSITE" id="PS51257">
    <property type="entry name" value="PROKAR_LIPOPROTEIN"/>
    <property type="match status" value="1"/>
</dbReference>
<evidence type="ECO:0008006" key="3">
    <source>
        <dbReference type="Google" id="ProtNLM"/>
    </source>
</evidence>
<dbReference type="Proteomes" id="UP001209854">
    <property type="component" value="Unassembled WGS sequence"/>
</dbReference>
<dbReference type="InterPro" id="IPR029045">
    <property type="entry name" value="ClpP/crotonase-like_dom_sf"/>
</dbReference>